<dbReference type="PANTHER" id="PTHR45769:SF3">
    <property type="entry name" value="ADENOSINE KINASE"/>
    <property type="match status" value="1"/>
</dbReference>
<comment type="cofactor">
    <cofactor evidence="13">
        <name>Mg(2+)</name>
        <dbReference type="ChEBI" id="CHEBI:18420"/>
    </cofactor>
    <text evidence="13">Binds 3 Mg(2+) ions per subunit.</text>
</comment>
<evidence type="ECO:0000256" key="8">
    <source>
        <dbReference type="ARBA" id="ARBA00022840"/>
    </source>
</evidence>
<dbReference type="InterPro" id="IPR002173">
    <property type="entry name" value="Carboh/pur_kinase_PfkB_CS"/>
</dbReference>
<evidence type="ECO:0000256" key="2">
    <source>
        <dbReference type="ARBA" id="ARBA00010688"/>
    </source>
</evidence>
<dbReference type="InterPro" id="IPR001805">
    <property type="entry name" value="Adenokinase"/>
</dbReference>
<comment type="pathway">
    <text evidence="1 13">Purine metabolism; AMP biosynthesis via salvage pathway; AMP from adenosine: step 1/1.</text>
</comment>
<dbReference type="AlphaFoldDB" id="A0A4U8UW45"/>
<evidence type="ECO:0000256" key="10">
    <source>
        <dbReference type="ARBA" id="ARBA00051362"/>
    </source>
</evidence>
<gene>
    <name evidence="16" type="ORF">L596_004540</name>
</gene>
<feature type="active site" description="Proton acceptor" evidence="12">
    <location>
        <position position="313"/>
    </location>
</feature>
<comment type="subunit">
    <text evidence="13">Monomer.</text>
</comment>
<dbReference type="PRINTS" id="PR00989">
    <property type="entry name" value="ADENOKINASE"/>
</dbReference>
<dbReference type="EC" id="2.7.1.20" evidence="3 13"/>
<reference evidence="16 17" key="1">
    <citation type="journal article" date="2015" name="Genome Biol.">
        <title>Comparative genomics of Steinernema reveals deeply conserved gene regulatory networks.</title>
        <authorList>
            <person name="Dillman A.R."/>
            <person name="Macchietto M."/>
            <person name="Porter C.F."/>
            <person name="Rogers A."/>
            <person name="Williams B."/>
            <person name="Antoshechkin I."/>
            <person name="Lee M.M."/>
            <person name="Goodwin Z."/>
            <person name="Lu X."/>
            <person name="Lewis E.E."/>
            <person name="Goodrich-Blair H."/>
            <person name="Stock S.P."/>
            <person name="Adams B.J."/>
            <person name="Sternberg P.W."/>
            <person name="Mortazavi A."/>
        </authorList>
    </citation>
    <scope>NUCLEOTIDE SEQUENCE [LARGE SCALE GENOMIC DNA]</scope>
    <source>
        <strain evidence="16 17">ALL</strain>
    </source>
</reference>
<keyword evidence="5 13" id="KW-0660">Purine salvage</keyword>
<dbReference type="GO" id="GO:0044209">
    <property type="term" value="P:AMP salvage"/>
    <property type="evidence" value="ECO:0007669"/>
    <property type="project" value="UniProtKB-UniRule"/>
</dbReference>
<organism evidence="16 17">
    <name type="scientific">Steinernema carpocapsae</name>
    <name type="common">Entomopathogenic nematode</name>
    <dbReference type="NCBI Taxonomy" id="34508"/>
    <lineage>
        <taxon>Eukaryota</taxon>
        <taxon>Metazoa</taxon>
        <taxon>Ecdysozoa</taxon>
        <taxon>Nematoda</taxon>
        <taxon>Chromadorea</taxon>
        <taxon>Rhabditida</taxon>
        <taxon>Tylenchina</taxon>
        <taxon>Panagrolaimomorpha</taxon>
        <taxon>Strongyloidoidea</taxon>
        <taxon>Steinernematidae</taxon>
        <taxon>Steinernema</taxon>
    </lineage>
</organism>
<dbReference type="InterPro" id="IPR011611">
    <property type="entry name" value="PfkB_dom"/>
</dbReference>
<keyword evidence="8 13" id="KW-0067">ATP-binding</keyword>
<dbReference type="UniPathway" id="UPA00588">
    <property type="reaction ID" value="UER00659"/>
</dbReference>
<dbReference type="FunFam" id="3.40.1190.20:FF:000076">
    <property type="entry name" value="Adenosine kinase"/>
    <property type="match status" value="1"/>
</dbReference>
<dbReference type="Gene3D" id="3.30.1110.10">
    <property type="match status" value="1"/>
</dbReference>
<evidence type="ECO:0000313" key="16">
    <source>
        <dbReference type="EMBL" id="TMS37652.1"/>
    </source>
</evidence>
<feature type="region of interest" description="Disordered" evidence="14">
    <location>
        <begin position="79"/>
        <end position="101"/>
    </location>
</feature>
<evidence type="ECO:0000256" key="4">
    <source>
        <dbReference type="ARBA" id="ARBA00022679"/>
    </source>
</evidence>
<dbReference type="GO" id="GO:0005829">
    <property type="term" value="C:cytosol"/>
    <property type="evidence" value="ECO:0007669"/>
    <property type="project" value="TreeGrafter"/>
</dbReference>
<dbReference type="PANTHER" id="PTHR45769">
    <property type="entry name" value="ADENOSINE KINASE"/>
    <property type="match status" value="1"/>
</dbReference>
<dbReference type="CDD" id="cd01168">
    <property type="entry name" value="adenosine_kinase"/>
    <property type="match status" value="1"/>
</dbReference>
<dbReference type="Proteomes" id="UP000298663">
    <property type="component" value="Unassembled WGS sequence"/>
</dbReference>
<keyword evidence="6 13" id="KW-0547">Nucleotide-binding</keyword>
<keyword evidence="4 13" id="KW-0808">Transferase</keyword>
<evidence type="ECO:0000256" key="9">
    <source>
        <dbReference type="ARBA" id="ARBA00022842"/>
    </source>
</evidence>
<dbReference type="SUPFAM" id="SSF53613">
    <property type="entry name" value="Ribokinase-like"/>
    <property type="match status" value="1"/>
</dbReference>
<evidence type="ECO:0000256" key="5">
    <source>
        <dbReference type="ARBA" id="ARBA00022726"/>
    </source>
</evidence>
<keyword evidence="9 13" id="KW-0460">Magnesium</keyword>
<evidence type="ECO:0000256" key="11">
    <source>
        <dbReference type="ARBA" id="ARBA00068771"/>
    </source>
</evidence>
<evidence type="ECO:0000256" key="1">
    <source>
        <dbReference type="ARBA" id="ARBA00004801"/>
    </source>
</evidence>
<evidence type="ECO:0000256" key="6">
    <source>
        <dbReference type="ARBA" id="ARBA00022741"/>
    </source>
</evidence>
<dbReference type="Pfam" id="PF00294">
    <property type="entry name" value="PfkB"/>
    <property type="match status" value="1"/>
</dbReference>
<comment type="caution">
    <text evidence="16">The sequence shown here is derived from an EMBL/GenBank/DDBJ whole genome shotgun (WGS) entry which is preliminary data.</text>
</comment>
<comment type="function">
    <text evidence="13">ATP dependent phosphorylation of adenosine and other related nucleoside analogs to monophosphate derivatives.</text>
</comment>
<comment type="similarity">
    <text evidence="2 13">Belongs to the carbohydrate kinase PfkB family.</text>
</comment>
<evidence type="ECO:0000256" key="3">
    <source>
        <dbReference type="ARBA" id="ARBA00012119"/>
    </source>
</evidence>
<dbReference type="GO" id="GO:0006144">
    <property type="term" value="P:purine nucleobase metabolic process"/>
    <property type="evidence" value="ECO:0007669"/>
    <property type="project" value="TreeGrafter"/>
</dbReference>
<name>A0A4U8UW45_STECR</name>
<comment type="subcellular location">
    <subcellularLocation>
        <location evidence="13">Nucleus</location>
    </subcellularLocation>
</comment>
<dbReference type="EMBL" id="AZBU02000001">
    <property type="protein sequence ID" value="TMS37652.1"/>
    <property type="molecule type" value="Genomic_DNA"/>
</dbReference>
<dbReference type="GO" id="GO:0004001">
    <property type="term" value="F:adenosine kinase activity"/>
    <property type="evidence" value="ECO:0007669"/>
    <property type="project" value="UniProtKB-UniRule"/>
</dbReference>
<reference evidence="16 17" key="2">
    <citation type="journal article" date="2019" name="G3 (Bethesda)">
        <title>Hybrid Assembly of the Genome of the Entomopathogenic Nematode Steinernema carpocapsae Identifies the X-Chromosome.</title>
        <authorList>
            <person name="Serra L."/>
            <person name="Macchietto M."/>
            <person name="Macias-Munoz A."/>
            <person name="McGill C.J."/>
            <person name="Rodriguez I.M."/>
            <person name="Rodriguez B."/>
            <person name="Murad R."/>
            <person name="Mortazavi A."/>
        </authorList>
    </citation>
    <scope>NUCLEOTIDE SEQUENCE [LARGE SCALE GENOMIC DNA]</scope>
    <source>
        <strain evidence="16 17">ALL</strain>
    </source>
</reference>
<keyword evidence="7 13" id="KW-0418">Kinase</keyword>
<dbReference type="Gene3D" id="3.40.1190.20">
    <property type="match status" value="1"/>
</dbReference>
<dbReference type="GO" id="GO:0005524">
    <property type="term" value="F:ATP binding"/>
    <property type="evidence" value="ECO:0007669"/>
    <property type="project" value="UniProtKB-UniRule"/>
</dbReference>
<dbReference type="PROSITE" id="PS00584">
    <property type="entry name" value="PFKB_KINASES_2"/>
    <property type="match status" value="1"/>
</dbReference>
<protein>
    <recommendedName>
        <fullName evidence="11 13">Adenosine kinase</fullName>
        <shortName evidence="13">AK</shortName>
        <ecNumber evidence="3 13">2.7.1.20</ecNumber>
    </recommendedName>
    <alternativeName>
        <fullName evidence="13">Adenosine 5'-phosphotransferase</fullName>
    </alternativeName>
</protein>
<sequence length="359" mass="40293">MTTGTFDLAEGTLLGMGNPLLDMQTRVDKSFLEKWSLKENDAILADDSHIAMFPVGKLLRRNVGFLKLVRRARQHSRNRVRPRWSYPKRSSRLPVDPQRPQSRHLLRSRRKVLREKAMASGVNVHYQVNESTKTGTCGVLLYENFRSLCAHLAAANTFTIDHLDVEANKALVEKAKFYYIAGFFLTVCPPAIMRVARHAAENNKVFMMNLAAPFISQFFTQPLMEALPYVDVLFGNESEAAAFAEANKFETTCVKEIAKKIASLPKVNKNRKRMVIITQGDEPTIVIENDEVFEFPIIPLQKEQLVDTNGAGDAFAGGFLAEFIRGKPVADAIKCGNFAASTIIQQNGCTYPEKCEYQP</sequence>
<dbReference type="OrthoDB" id="432447at2759"/>
<proteinExistence type="inferred from homology"/>
<evidence type="ECO:0000313" key="17">
    <source>
        <dbReference type="Proteomes" id="UP000298663"/>
    </source>
</evidence>
<feature type="domain" description="Carbohydrate kinase PfkB" evidence="15">
    <location>
        <begin position="113"/>
        <end position="352"/>
    </location>
</feature>
<comment type="catalytic activity">
    <reaction evidence="10 13">
        <text>adenosine + ATP = AMP + ADP + H(+)</text>
        <dbReference type="Rhea" id="RHEA:20824"/>
        <dbReference type="ChEBI" id="CHEBI:15378"/>
        <dbReference type="ChEBI" id="CHEBI:16335"/>
        <dbReference type="ChEBI" id="CHEBI:30616"/>
        <dbReference type="ChEBI" id="CHEBI:456215"/>
        <dbReference type="ChEBI" id="CHEBI:456216"/>
        <dbReference type="EC" id="2.7.1.20"/>
    </reaction>
</comment>
<evidence type="ECO:0000259" key="15">
    <source>
        <dbReference type="Pfam" id="PF00294"/>
    </source>
</evidence>
<evidence type="ECO:0000256" key="7">
    <source>
        <dbReference type="ARBA" id="ARBA00022777"/>
    </source>
</evidence>
<keyword evidence="13" id="KW-0539">Nucleus</keyword>
<dbReference type="GO" id="GO:0005634">
    <property type="term" value="C:nucleus"/>
    <property type="evidence" value="ECO:0007669"/>
    <property type="project" value="UniProtKB-SubCell"/>
</dbReference>
<dbReference type="STRING" id="34508.A0A4U8UW45"/>
<dbReference type="GO" id="GO:0006166">
    <property type="term" value="P:purine ribonucleoside salvage"/>
    <property type="evidence" value="ECO:0007669"/>
    <property type="project" value="UniProtKB-KW"/>
</dbReference>
<evidence type="ECO:0000256" key="12">
    <source>
        <dbReference type="PIRSR" id="PIRSR601805-1"/>
    </source>
</evidence>
<evidence type="ECO:0000256" key="14">
    <source>
        <dbReference type="SAM" id="MobiDB-lite"/>
    </source>
</evidence>
<accession>A0A4U8UW45</accession>
<evidence type="ECO:0000256" key="13">
    <source>
        <dbReference type="RuleBase" id="RU368116"/>
    </source>
</evidence>
<dbReference type="InterPro" id="IPR029056">
    <property type="entry name" value="Ribokinase-like"/>
</dbReference>
<keyword evidence="17" id="KW-1185">Reference proteome</keyword>